<evidence type="ECO:0000313" key="2">
    <source>
        <dbReference type="EMBL" id="MRI66775.1"/>
    </source>
</evidence>
<dbReference type="CDD" id="cd04301">
    <property type="entry name" value="NAT_SF"/>
    <property type="match status" value="1"/>
</dbReference>
<dbReference type="EMBL" id="WJEE01000020">
    <property type="protein sequence ID" value="MRI66775.1"/>
    <property type="molecule type" value="Genomic_DNA"/>
</dbReference>
<keyword evidence="3" id="KW-1185">Reference proteome</keyword>
<dbReference type="Proteomes" id="UP000435187">
    <property type="component" value="Unassembled WGS sequence"/>
</dbReference>
<dbReference type="PROSITE" id="PS51186">
    <property type="entry name" value="GNAT"/>
    <property type="match status" value="1"/>
</dbReference>
<organism evidence="2 3">
    <name type="scientific">Gracilibacillus thailandensis</name>
    <dbReference type="NCBI Taxonomy" id="563735"/>
    <lineage>
        <taxon>Bacteria</taxon>
        <taxon>Bacillati</taxon>
        <taxon>Bacillota</taxon>
        <taxon>Bacilli</taxon>
        <taxon>Bacillales</taxon>
        <taxon>Bacillaceae</taxon>
        <taxon>Gracilibacillus</taxon>
    </lineage>
</organism>
<feature type="domain" description="N-acetyltransferase" evidence="1">
    <location>
        <begin position="1"/>
        <end position="159"/>
    </location>
</feature>
<sequence>MEIREMVEKDNQAMERIIKQSLESFSLNISGTAYFDPQLGRLAQFYQQQPSAKYWVVVNEHEEVMGGVGIAPFDQEKNICELQKLYIIPEVQGRGLSKKLITVALNFAKKHYTYCYLETMDKLQIANQLYSRFGFKQLDKPMEASEHNACDTWYIKELS</sequence>
<dbReference type="Pfam" id="PF00583">
    <property type="entry name" value="Acetyltransf_1"/>
    <property type="match status" value="1"/>
</dbReference>
<dbReference type="SUPFAM" id="SSF55729">
    <property type="entry name" value="Acyl-CoA N-acyltransferases (Nat)"/>
    <property type="match status" value="1"/>
</dbReference>
<name>A0A6N7R0P8_9BACI</name>
<dbReference type="InterPro" id="IPR016181">
    <property type="entry name" value="Acyl_CoA_acyltransferase"/>
</dbReference>
<dbReference type="Gene3D" id="3.40.630.30">
    <property type="match status" value="1"/>
</dbReference>
<reference evidence="2 3" key="1">
    <citation type="submission" date="2019-10" db="EMBL/GenBank/DDBJ databases">
        <title>Gracilibacillus salitolerans sp. nov., a moderate halophile isolated from a saline soil in northwest China.</title>
        <authorList>
            <person name="Gan L."/>
        </authorList>
    </citation>
    <scope>NUCLEOTIDE SEQUENCE [LARGE SCALE GENOMIC DNA]</scope>
    <source>
        <strain evidence="2 3">TP2-8</strain>
    </source>
</reference>
<evidence type="ECO:0000313" key="3">
    <source>
        <dbReference type="Proteomes" id="UP000435187"/>
    </source>
</evidence>
<dbReference type="InterPro" id="IPR000182">
    <property type="entry name" value="GNAT_dom"/>
</dbReference>
<gene>
    <name evidence="2" type="ORF">GH885_10580</name>
</gene>
<evidence type="ECO:0000259" key="1">
    <source>
        <dbReference type="PROSITE" id="PS51186"/>
    </source>
</evidence>
<dbReference type="InterPro" id="IPR052777">
    <property type="entry name" value="Acetyltransferase_Enz"/>
</dbReference>
<accession>A0A6N7R0P8</accession>
<comment type="caution">
    <text evidence="2">The sequence shown here is derived from an EMBL/GenBank/DDBJ whole genome shotgun (WGS) entry which is preliminary data.</text>
</comment>
<protein>
    <submittedName>
        <fullName evidence="2">GNAT family N-acetyltransferase</fullName>
    </submittedName>
</protein>
<dbReference type="AlphaFoldDB" id="A0A6N7R0P8"/>
<dbReference type="RefSeq" id="WP_153835443.1">
    <property type="nucleotide sequence ID" value="NZ_JBHUMW010000011.1"/>
</dbReference>
<dbReference type="GO" id="GO:0016747">
    <property type="term" value="F:acyltransferase activity, transferring groups other than amino-acyl groups"/>
    <property type="evidence" value="ECO:0007669"/>
    <property type="project" value="InterPro"/>
</dbReference>
<proteinExistence type="predicted"/>
<dbReference type="PANTHER" id="PTHR43305:SF1">
    <property type="entry name" value="FAMILY N-ACETYLTRANSFERASE, PUTATIVE (AFU_ORTHOLOGUE AFUA_2G01380)-RELATED"/>
    <property type="match status" value="1"/>
</dbReference>
<dbReference type="PANTHER" id="PTHR43305">
    <property type="entry name" value="FAMILY N-ACETYLTRANSFERASE, PUTATIVE (AFU_ORTHOLOGUE AFUA_2G01380)-RELATED"/>
    <property type="match status" value="1"/>
</dbReference>
<keyword evidence="2" id="KW-0808">Transferase</keyword>